<gene>
    <name evidence="2" type="ORF">Maq22A_1p36305</name>
</gene>
<protein>
    <submittedName>
        <fullName evidence="2">tRNA delta-isopentenylpyrophosphatetransferase</fullName>
    </submittedName>
</protein>
<feature type="region of interest" description="Disordered" evidence="1">
    <location>
        <begin position="133"/>
        <end position="169"/>
    </location>
</feature>
<keyword evidence="2" id="KW-0614">Plasmid</keyword>
<accession>A0A0C6FV59</accession>
<dbReference type="EMBL" id="AP014705">
    <property type="protein sequence ID" value="BAQ49469.1"/>
    <property type="molecule type" value="Genomic_DNA"/>
</dbReference>
<dbReference type="OrthoDB" id="8015888at2"/>
<evidence type="ECO:0000256" key="1">
    <source>
        <dbReference type="SAM" id="MobiDB-lite"/>
    </source>
</evidence>
<dbReference type="AlphaFoldDB" id="A0A0C6FV59"/>
<dbReference type="Proteomes" id="UP000061432">
    <property type="component" value="Plasmid pMaq22A_1p"/>
</dbReference>
<name>A0A0C6FV59_9HYPH</name>
<dbReference type="GO" id="GO:0016740">
    <property type="term" value="F:transferase activity"/>
    <property type="evidence" value="ECO:0007669"/>
    <property type="project" value="UniProtKB-KW"/>
</dbReference>
<feature type="compositionally biased region" description="Basic and acidic residues" evidence="1">
    <location>
        <begin position="134"/>
        <end position="150"/>
    </location>
</feature>
<reference evidence="2 3" key="1">
    <citation type="journal article" date="2015" name="Genome Announc.">
        <title>Complete Genome Sequence of Methylobacterium aquaticum Strain 22A, Isolated from Racomitrium japonicum Moss.</title>
        <authorList>
            <person name="Tani A."/>
            <person name="Ogura Y."/>
            <person name="Hayashi T."/>
            <person name="Kimbara K."/>
        </authorList>
    </citation>
    <scope>NUCLEOTIDE SEQUENCE [LARGE SCALE GENOMIC DNA]</scope>
    <source>
        <strain evidence="2 3">MA-22A</strain>
        <plasmid evidence="3">Plasmid pMaq22A_1p DNA</plasmid>
    </source>
</reference>
<evidence type="ECO:0000313" key="2">
    <source>
        <dbReference type="EMBL" id="BAQ49469.1"/>
    </source>
</evidence>
<keyword evidence="2" id="KW-0808">Transferase</keyword>
<dbReference type="KEGG" id="maqu:Maq22A_1p36305"/>
<geneLocation type="plasmid" evidence="3">
    <name>pMaq22A_1p DNA</name>
</geneLocation>
<evidence type="ECO:0000313" key="3">
    <source>
        <dbReference type="Proteomes" id="UP000061432"/>
    </source>
</evidence>
<organism evidence="2 3">
    <name type="scientific">Methylobacterium aquaticum</name>
    <dbReference type="NCBI Taxonomy" id="270351"/>
    <lineage>
        <taxon>Bacteria</taxon>
        <taxon>Pseudomonadati</taxon>
        <taxon>Pseudomonadota</taxon>
        <taxon>Alphaproteobacteria</taxon>
        <taxon>Hyphomicrobiales</taxon>
        <taxon>Methylobacteriaceae</taxon>
        <taxon>Methylobacterium</taxon>
    </lineage>
</organism>
<dbReference type="RefSeq" id="WP_060850521.1">
    <property type="nucleotide sequence ID" value="NZ_AP014705.1"/>
</dbReference>
<reference evidence="3" key="2">
    <citation type="submission" date="2015-01" db="EMBL/GenBank/DDBJ databases">
        <title>Complete genome sequence of Methylobacterium aquaticum strain 22A.</title>
        <authorList>
            <person name="Tani A."/>
            <person name="Ogura Y."/>
            <person name="Hayashi T."/>
        </authorList>
    </citation>
    <scope>NUCLEOTIDE SEQUENCE [LARGE SCALE GENOMIC DNA]</scope>
    <source>
        <strain evidence="3">MA-22A</strain>
        <plasmid evidence="3">Plasmid pMaq22A_1p DNA</plasmid>
    </source>
</reference>
<dbReference type="PATRIC" id="fig|270351.10.peg.6544"/>
<proteinExistence type="predicted"/>
<sequence>MSAESDKQIAEILASYGEPLAGNIWRVQGTAVIYHKALERIAAQAKIVFGPPEIVRAERDEAVILVTGEVQLANDGGVRREWSIGEALIGVNYRVSGRQAAYVFAMAEKRAKDRVILKLIGLHGLLYSEDEADEFKPTRDTQQQTRRDAGEPPLDDEAPLLRGPANDDSQQAVEARLNAAIDAATSINAVTDLMLAPATQADLAYLAPGLRDEVRDRAKARLVALGWPARAPKSRGGRS</sequence>